<dbReference type="Proteomes" id="UP001333818">
    <property type="component" value="Unassembled WGS sequence"/>
</dbReference>
<dbReference type="AlphaFoldDB" id="A0AAW9Q2U0"/>
<dbReference type="SUPFAM" id="SSF52540">
    <property type="entry name" value="P-loop containing nucleoside triphosphate hydrolases"/>
    <property type="match status" value="1"/>
</dbReference>
<organism evidence="1 2">
    <name type="scientific">Tumidithrix elongata BACA0141</name>
    <dbReference type="NCBI Taxonomy" id="2716417"/>
    <lineage>
        <taxon>Bacteria</taxon>
        <taxon>Bacillati</taxon>
        <taxon>Cyanobacteriota</taxon>
        <taxon>Cyanophyceae</taxon>
        <taxon>Pseudanabaenales</taxon>
        <taxon>Pseudanabaenaceae</taxon>
        <taxon>Tumidithrix</taxon>
        <taxon>Tumidithrix elongata</taxon>
    </lineage>
</organism>
<name>A0AAW9Q2U0_9CYAN</name>
<comment type="caution">
    <text evidence="1">The sequence shown here is derived from an EMBL/GenBank/DDBJ whole genome shotgun (WGS) entry which is preliminary data.</text>
</comment>
<dbReference type="Gene3D" id="3.40.50.300">
    <property type="entry name" value="P-loop containing nucleotide triphosphate hydrolases"/>
    <property type="match status" value="1"/>
</dbReference>
<dbReference type="EMBL" id="JAZBJZ010000043">
    <property type="protein sequence ID" value="MEE3717503.1"/>
    <property type="molecule type" value="Genomic_DNA"/>
</dbReference>
<proteinExistence type="predicted"/>
<dbReference type="InterPro" id="IPR027417">
    <property type="entry name" value="P-loop_NTPase"/>
</dbReference>
<dbReference type="GO" id="GO:0005524">
    <property type="term" value="F:ATP binding"/>
    <property type="evidence" value="ECO:0007669"/>
    <property type="project" value="UniProtKB-KW"/>
</dbReference>
<accession>A0AAW9Q2U0</accession>
<reference evidence="1" key="1">
    <citation type="submission" date="2024-01" db="EMBL/GenBank/DDBJ databases">
        <title>Bank of Algae and Cyanobacteria of the Azores (BACA) strain genomes.</title>
        <authorList>
            <person name="Luz R."/>
            <person name="Cordeiro R."/>
            <person name="Fonseca A."/>
            <person name="Goncalves V."/>
        </authorList>
    </citation>
    <scope>NUCLEOTIDE SEQUENCE</scope>
    <source>
        <strain evidence="1">BACA0141</strain>
    </source>
</reference>
<evidence type="ECO:0000313" key="1">
    <source>
        <dbReference type="EMBL" id="MEE3717503.1"/>
    </source>
</evidence>
<keyword evidence="1" id="KW-0067">ATP-binding</keyword>
<protein>
    <submittedName>
        <fullName evidence="1">ATP-binding protein</fullName>
    </submittedName>
</protein>
<evidence type="ECO:0000313" key="2">
    <source>
        <dbReference type="Proteomes" id="UP001333818"/>
    </source>
</evidence>
<keyword evidence="2" id="KW-1185">Reference proteome</keyword>
<gene>
    <name evidence="1" type="ORF">V2H45_12135</name>
</gene>
<sequence length="383" mass="43240">MVNNPFLPQHLVGRQTELAKVSQILKDDGDLLIAGVAGSGRQTLVRWAAHQVGARVLTIDCLRTTDGERFLQLLAESLMAVFTAPKEVTMIQGWIKDLPLILEKATNDKFRLVWHQFPISFGNASRSGGILPQTELWEIFQALLSLPQKMAEGLDCRVVIVLQNFTHIRSWDRKGTWEAYLRQEIQRQSRVSYALIATVTEPWMQDLSLHTVVLAPLSDRELSTWLEPTMAAEGLLFDANTPALELFASYVQGNFGDAIALIRRIWLDCQALFHTKASKTEFLIQPHHVHRSMLALIEDLSPTFESLIMLLPPSQVRVLESLALDPTVSPHRREYIQKHQLSKGGSLQGALESLEQKGLVYGAEYGYQIALPMLLFWLKQRLS</sequence>
<keyword evidence="1" id="KW-0547">Nucleotide-binding</keyword>
<dbReference type="RefSeq" id="WP_330483932.1">
    <property type="nucleotide sequence ID" value="NZ_JAZBJZ010000043.1"/>
</dbReference>